<accession>A0ABV6N5N8</accession>
<dbReference type="EMBL" id="JBHLUD010000015">
    <property type="protein sequence ID" value="MFC0547896.1"/>
    <property type="molecule type" value="Genomic_DNA"/>
</dbReference>
<dbReference type="Gene3D" id="3.30.1310.10">
    <property type="entry name" value="Nucleoid-associated protein YbaB-like domain"/>
    <property type="match status" value="1"/>
</dbReference>
<reference evidence="1 2" key="1">
    <citation type="submission" date="2024-09" db="EMBL/GenBank/DDBJ databases">
        <authorList>
            <person name="Sun Q."/>
            <person name="Mori K."/>
        </authorList>
    </citation>
    <scope>NUCLEOTIDE SEQUENCE [LARGE SCALE GENOMIC DNA]</scope>
    <source>
        <strain evidence="1 2">TBRC 1432</strain>
    </source>
</reference>
<organism evidence="1 2">
    <name type="scientific">Kutzneria chonburiensis</name>
    <dbReference type="NCBI Taxonomy" id="1483604"/>
    <lineage>
        <taxon>Bacteria</taxon>
        <taxon>Bacillati</taxon>
        <taxon>Actinomycetota</taxon>
        <taxon>Actinomycetes</taxon>
        <taxon>Pseudonocardiales</taxon>
        <taxon>Pseudonocardiaceae</taxon>
        <taxon>Kutzneria</taxon>
    </lineage>
</organism>
<comment type="caution">
    <text evidence="1">The sequence shown here is derived from an EMBL/GenBank/DDBJ whole genome shotgun (WGS) entry which is preliminary data.</text>
</comment>
<protein>
    <submittedName>
        <fullName evidence="1">YbaB/EbfC family nucleoid-associated protein</fullName>
    </submittedName>
</protein>
<dbReference type="RefSeq" id="WP_273938259.1">
    <property type="nucleotide sequence ID" value="NZ_CP097263.1"/>
</dbReference>
<name>A0ABV6N5N8_9PSEU</name>
<evidence type="ECO:0000313" key="1">
    <source>
        <dbReference type="EMBL" id="MFC0547896.1"/>
    </source>
</evidence>
<dbReference type="InterPro" id="IPR036894">
    <property type="entry name" value="YbaB-like_sf"/>
</dbReference>
<gene>
    <name evidence="1" type="ORF">ACFFH7_40770</name>
</gene>
<keyword evidence="2" id="KW-1185">Reference proteome</keyword>
<dbReference type="Pfam" id="PF02575">
    <property type="entry name" value="YbaB_DNA_bd"/>
    <property type="match status" value="1"/>
</dbReference>
<evidence type="ECO:0000313" key="2">
    <source>
        <dbReference type="Proteomes" id="UP001589810"/>
    </source>
</evidence>
<dbReference type="Proteomes" id="UP001589810">
    <property type="component" value="Unassembled WGS sequence"/>
</dbReference>
<sequence>MDTNEKALAAALDAYQRQRANFDQARASLASITSSVTSPRREVTATVGHVGELTEISFPTSAYKRMTPVELGAVIVRTVGAAREKSVTAAADVMAPMLPPSLSARDLMSGKVDADALFSAGAPRSGEGA</sequence>
<proteinExistence type="predicted"/>
<dbReference type="InterPro" id="IPR004401">
    <property type="entry name" value="YbaB/EbfC"/>
</dbReference>